<accession>A0ABS1GH59</accession>
<dbReference type="RefSeq" id="WP_200673536.1">
    <property type="nucleotide sequence ID" value="NZ_JAACYA010000001.1"/>
</dbReference>
<organism evidence="3 4">
    <name type="scientific">Persephonella atlantica</name>
    <dbReference type="NCBI Taxonomy" id="2699429"/>
    <lineage>
        <taxon>Bacteria</taxon>
        <taxon>Pseudomonadati</taxon>
        <taxon>Aquificota</taxon>
        <taxon>Aquificia</taxon>
        <taxon>Aquificales</taxon>
        <taxon>Hydrogenothermaceae</taxon>
        <taxon>Persephonella</taxon>
    </lineage>
</organism>
<proteinExistence type="predicted"/>
<dbReference type="Proteomes" id="UP000772812">
    <property type="component" value="Unassembled WGS sequence"/>
</dbReference>
<keyword evidence="4" id="KW-1185">Reference proteome</keyword>
<dbReference type="InterPro" id="IPR052534">
    <property type="entry name" value="Extracell_DNA_Util/SecSys_Comp"/>
</dbReference>
<protein>
    <submittedName>
        <fullName evidence="3">PilN domain-containing protein</fullName>
    </submittedName>
</protein>
<dbReference type="PANTHER" id="PTHR40278:SF1">
    <property type="entry name" value="DNA UTILIZATION PROTEIN HOFN"/>
    <property type="match status" value="1"/>
</dbReference>
<dbReference type="PANTHER" id="PTHR40278">
    <property type="entry name" value="DNA UTILIZATION PROTEIN HOFN"/>
    <property type="match status" value="1"/>
</dbReference>
<keyword evidence="2" id="KW-0812">Transmembrane</keyword>
<feature type="transmembrane region" description="Helical" evidence="2">
    <location>
        <begin position="30"/>
        <end position="52"/>
    </location>
</feature>
<name>A0ABS1GH59_9AQUI</name>
<keyword evidence="2" id="KW-1133">Transmembrane helix</keyword>
<reference evidence="3 4" key="1">
    <citation type="journal article" date="2021" name="Syst. Appl. Microbiol.">
        <title>Persephonella atlantica sp. nov.: How to adapt to physico-chemical gradients in high temperature hydrothermal habitats.</title>
        <authorList>
            <person name="Francois D.X."/>
            <person name="Godfroy A."/>
            <person name="Mathien C."/>
            <person name="Aube J."/>
            <person name="Cathalot C."/>
            <person name="Lesongeur F."/>
            <person name="L'Haridon S."/>
            <person name="Philippon X."/>
            <person name="Roussel E.G."/>
        </authorList>
    </citation>
    <scope>NUCLEOTIDE SEQUENCE [LARGE SCALE GENOMIC DNA]</scope>
    <source>
        <strain evidence="3 4">MO1340</strain>
    </source>
</reference>
<feature type="coiled-coil region" evidence="1">
    <location>
        <begin position="55"/>
        <end position="99"/>
    </location>
</feature>
<gene>
    <name evidence="3" type="ORF">GWK41_03595</name>
</gene>
<evidence type="ECO:0000256" key="1">
    <source>
        <dbReference type="SAM" id="Coils"/>
    </source>
</evidence>
<comment type="caution">
    <text evidence="3">The sequence shown here is derived from an EMBL/GenBank/DDBJ whole genome shotgun (WGS) entry which is preliminary data.</text>
</comment>
<sequence>MIKINLNPEKRKRKELKRAGVPTVKLKNKAVLYLGIPLILIGAEIVYSVYLGTRINNLIEKKQQLIEERAKYRDVERRINQLKKAVAEAERLKEITKLKIAVFNKLSSEKVDFIPMIKAIAVSIPDGVWLKKVDILRSGGNLTGFSFNPKFISNFYDNLSAYYQTITFDSVERKGSSAKKRNSVNYYSFKFNLSGWKKEKKGGEGIEYRSP</sequence>
<dbReference type="EMBL" id="JAACYA010000001">
    <property type="protein sequence ID" value="MBK3332151.1"/>
    <property type="molecule type" value="Genomic_DNA"/>
</dbReference>
<keyword evidence="2" id="KW-0472">Membrane</keyword>
<keyword evidence="1" id="KW-0175">Coiled coil</keyword>
<dbReference type="Pfam" id="PF05137">
    <property type="entry name" value="PilN"/>
    <property type="match status" value="1"/>
</dbReference>
<evidence type="ECO:0000313" key="4">
    <source>
        <dbReference type="Proteomes" id="UP000772812"/>
    </source>
</evidence>
<evidence type="ECO:0000313" key="3">
    <source>
        <dbReference type="EMBL" id="MBK3332151.1"/>
    </source>
</evidence>
<dbReference type="InterPro" id="IPR007813">
    <property type="entry name" value="PilN"/>
</dbReference>
<evidence type="ECO:0000256" key="2">
    <source>
        <dbReference type="SAM" id="Phobius"/>
    </source>
</evidence>